<dbReference type="EC" id="5.3.1.16" evidence="9 11"/>
<gene>
    <name evidence="9 12" type="primary">hisA</name>
    <name evidence="12" type="ORF">NCTC12410_00854</name>
</gene>
<evidence type="ECO:0000256" key="7">
    <source>
        <dbReference type="ARBA" id="ARBA00023102"/>
    </source>
</evidence>
<reference evidence="12 13" key="1">
    <citation type="submission" date="2018-06" db="EMBL/GenBank/DDBJ databases">
        <authorList>
            <consortium name="Pathogen Informatics"/>
            <person name="Doyle S."/>
        </authorList>
    </citation>
    <scope>NUCLEOTIDE SEQUENCE [LARGE SCALE GENOMIC DNA]</scope>
    <source>
        <strain evidence="12 13">NCTC12410</strain>
    </source>
</reference>
<dbReference type="RefSeq" id="WP_115011310.1">
    <property type="nucleotide sequence ID" value="NZ_UGHV01000001.1"/>
</dbReference>
<dbReference type="CDD" id="cd04732">
    <property type="entry name" value="HisA"/>
    <property type="match status" value="1"/>
</dbReference>
<dbReference type="EMBL" id="UGHV01000001">
    <property type="protein sequence ID" value="STO97035.1"/>
    <property type="molecule type" value="Genomic_DNA"/>
</dbReference>
<evidence type="ECO:0000256" key="3">
    <source>
        <dbReference type="ARBA" id="ARBA00005133"/>
    </source>
</evidence>
<dbReference type="InterPro" id="IPR013785">
    <property type="entry name" value="Aldolase_TIM"/>
</dbReference>
<dbReference type="OrthoDB" id="9807749at2"/>
<feature type="active site" description="Proton donor" evidence="9">
    <location>
        <position position="127"/>
    </location>
</feature>
<comment type="pathway">
    <text evidence="3 9 11">Amino-acid biosynthesis; L-histidine biosynthesis; L-histidine from 5-phospho-alpha-D-ribose 1-diphosphate: step 4/9.</text>
</comment>
<dbReference type="GO" id="GO:0003949">
    <property type="term" value="F:1-(5-phosphoribosyl)-5-[(5-phosphoribosylamino)methylideneamino]imidazole-4-carboxamide isomerase activity"/>
    <property type="evidence" value="ECO:0007669"/>
    <property type="project" value="UniProtKB-UniRule"/>
</dbReference>
<evidence type="ECO:0000256" key="8">
    <source>
        <dbReference type="ARBA" id="ARBA00023235"/>
    </source>
</evidence>
<dbReference type="InterPro" id="IPR011060">
    <property type="entry name" value="RibuloseP-bd_barrel"/>
</dbReference>
<evidence type="ECO:0000256" key="1">
    <source>
        <dbReference type="ARBA" id="ARBA00000901"/>
    </source>
</evidence>
<sequence>MLEIFPAIDLQNGQAVRLYKGDMQNATIYGDPCAFAREFEQAGAKWIHIVDLDGALSGRSENLAAIESIRKSTQLRIQLGGGIRDEESIKRYLDLGIDRVILGSLAAHSPELARSLAERYPIAVGIDAREGKVATNGWVESSSVDALDLARFYAGSKVQALICTDIGRDGALSGVNVGFSVAMGQASGLPIIASGGLKDAQDIAQLARAFREHSVQGGVIIGKALYEKKIDLQEAFVQTQIK</sequence>
<evidence type="ECO:0000256" key="9">
    <source>
        <dbReference type="HAMAP-Rule" id="MF_01014"/>
    </source>
</evidence>
<dbReference type="GO" id="GO:0000105">
    <property type="term" value="P:L-histidine biosynthetic process"/>
    <property type="evidence" value="ECO:0007669"/>
    <property type="project" value="UniProtKB-UniRule"/>
</dbReference>
<keyword evidence="7 9" id="KW-0368">Histidine biosynthesis</keyword>
<evidence type="ECO:0000313" key="13">
    <source>
        <dbReference type="Proteomes" id="UP000254841"/>
    </source>
</evidence>
<comment type="subcellular location">
    <subcellularLocation>
        <location evidence="2 9 11">Cytoplasm</location>
    </subcellularLocation>
</comment>
<dbReference type="UniPathway" id="UPA00031">
    <property type="reaction ID" value="UER00009"/>
</dbReference>
<dbReference type="Proteomes" id="UP000254841">
    <property type="component" value="Unassembled WGS sequence"/>
</dbReference>
<dbReference type="InterPro" id="IPR023016">
    <property type="entry name" value="HisA/PriA"/>
</dbReference>
<dbReference type="Pfam" id="PF00977">
    <property type="entry name" value="His_biosynth"/>
    <property type="match status" value="1"/>
</dbReference>
<feature type="active site" description="Proton acceptor" evidence="9">
    <location>
        <position position="9"/>
    </location>
</feature>
<dbReference type="FunFam" id="3.20.20.70:FF:000009">
    <property type="entry name" value="1-(5-phosphoribosyl)-5-[(5-phosphoribosylamino)methylideneamino] imidazole-4-carboxamide isomerase"/>
    <property type="match status" value="1"/>
</dbReference>
<dbReference type="GO" id="GO:0005737">
    <property type="term" value="C:cytoplasm"/>
    <property type="evidence" value="ECO:0007669"/>
    <property type="project" value="UniProtKB-SubCell"/>
</dbReference>
<dbReference type="NCBIfam" id="TIGR00007">
    <property type="entry name" value="1-(5-phosphoribosyl)-5-[(5-phosphoribosylamino)methylideneamino]imidazole-4-carboxamide isomerase"/>
    <property type="match status" value="1"/>
</dbReference>
<evidence type="ECO:0000256" key="6">
    <source>
        <dbReference type="ARBA" id="ARBA00022605"/>
    </source>
</evidence>
<evidence type="ECO:0000256" key="4">
    <source>
        <dbReference type="ARBA" id="ARBA00009667"/>
    </source>
</evidence>
<dbReference type="InterPro" id="IPR044524">
    <property type="entry name" value="Isoase_HisA-like"/>
</dbReference>
<keyword evidence="8 9" id="KW-0413">Isomerase</keyword>
<proteinExistence type="inferred from homology"/>
<comment type="similarity">
    <text evidence="4 9 10">Belongs to the HisA/HisF family.</text>
</comment>
<dbReference type="InterPro" id="IPR006063">
    <property type="entry name" value="HisA_bact_arch"/>
</dbReference>
<dbReference type="HAMAP" id="MF_01014">
    <property type="entry name" value="HisA"/>
    <property type="match status" value="1"/>
</dbReference>
<dbReference type="PANTHER" id="PTHR43090">
    <property type="entry name" value="1-(5-PHOSPHORIBOSYL)-5-[(5-PHOSPHORIBOSYLAMINO)METHYLIDENEAMINO] IMIDAZOLE-4-CARBOXAMIDE ISOMERASE"/>
    <property type="match status" value="1"/>
</dbReference>
<organism evidence="12 13">
    <name type="scientific">Helicobacter canis</name>
    <dbReference type="NCBI Taxonomy" id="29419"/>
    <lineage>
        <taxon>Bacteria</taxon>
        <taxon>Pseudomonadati</taxon>
        <taxon>Campylobacterota</taxon>
        <taxon>Epsilonproteobacteria</taxon>
        <taxon>Campylobacterales</taxon>
        <taxon>Helicobacteraceae</taxon>
        <taxon>Helicobacter</taxon>
    </lineage>
</organism>
<keyword evidence="5 9" id="KW-0963">Cytoplasm</keyword>
<comment type="catalytic activity">
    <reaction evidence="1 9 11">
        <text>1-(5-phospho-beta-D-ribosyl)-5-[(5-phospho-beta-D-ribosylamino)methylideneamino]imidazole-4-carboxamide = 5-[(5-phospho-1-deoxy-D-ribulos-1-ylimino)methylamino]-1-(5-phospho-beta-D-ribosyl)imidazole-4-carboxamide</text>
        <dbReference type="Rhea" id="RHEA:15469"/>
        <dbReference type="ChEBI" id="CHEBI:58435"/>
        <dbReference type="ChEBI" id="CHEBI:58525"/>
        <dbReference type="EC" id="5.3.1.16"/>
    </reaction>
</comment>
<protein>
    <recommendedName>
        <fullName evidence="9 11">1-(5-phosphoribosyl)-5-[(5-phosphoribosylamino)methylideneamino] imidazole-4-carboxamide isomerase</fullName>
        <ecNumber evidence="9 11">5.3.1.16</ecNumber>
    </recommendedName>
    <alternativeName>
        <fullName evidence="9">Phosphoribosylformimino-5-aminoimidazole carboxamide ribotide isomerase</fullName>
    </alternativeName>
</protein>
<keyword evidence="6 9" id="KW-0028">Amino-acid biosynthesis</keyword>
<dbReference type="GO" id="GO:0000162">
    <property type="term" value="P:L-tryptophan biosynthetic process"/>
    <property type="evidence" value="ECO:0007669"/>
    <property type="project" value="TreeGrafter"/>
</dbReference>
<evidence type="ECO:0000256" key="5">
    <source>
        <dbReference type="ARBA" id="ARBA00022490"/>
    </source>
</evidence>
<dbReference type="InterPro" id="IPR006062">
    <property type="entry name" value="His_biosynth"/>
</dbReference>
<evidence type="ECO:0000256" key="2">
    <source>
        <dbReference type="ARBA" id="ARBA00004496"/>
    </source>
</evidence>
<evidence type="ECO:0000256" key="11">
    <source>
        <dbReference type="RuleBase" id="RU003658"/>
    </source>
</evidence>
<dbReference type="AlphaFoldDB" id="A0A377J402"/>
<evidence type="ECO:0000256" key="10">
    <source>
        <dbReference type="RuleBase" id="RU003657"/>
    </source>
</evidence>
<dbReference type="Gene3D" id="3.20.20.70">
    <property type="entry name" value="Aldolase class I"/>
    <property type="match status" value="1"/>
</dbReference>
<accession>A0A377J402</accession>
<dbReference type="SUPFAM" id="SSF51366">
    <property type="entry name" value="Ribulose-phoshate binding barrel"/>
    <property type="match status" value="1"/>
</dbReference>
<dbReference type="PANTHER" id="PTHR43090:SF2">
    <property type="entry name" value="1-(5-PHOSPHORIBOSYL)-5-[(5-PHOSPHORIBOSYLAMINO)METHYLIDENEAMINO] IMIDAZOLE-4-CARBOXAMIDE ISOMERASE"/>
    <property type="match status" value="1"/>
</dbReference>
<evidence type="ECO:0000313" key="12">
    <source>
        <dbReference type="EMBL" id="STO97035.1"/>
    </source>
</evidence>
<name>A0A377J402_9HELI</name>